<evidence type="ECO:0000313" key="2">
    <source>
        <dbReference type="Proteomes" id="UP000054321"/>
    </source>
</evidence>
<dbReference type="Proteomes" id="UP000054321">
    <property type="component" value="Unassembled WGS sequence"/>
</dbReference>
<reference evidence="2" key="2">
    <citation type="submission" date="2015-01" db="EMBL/GenBank/DDBJ databases">
        <title>Evolutionary Origins and Diversification of the Mycorrhizal Mutualists.</title>
        <authorList>
            <consortium name="DOE Joint Genome Institute"/>
            <consortium name="Mycorrhizal Genomics Consortium"/>
            <person name="Kohler A."/>
            <person name="Kuo A."/>
            <person name="Nagy L.G."/>
            <person name="Floudas D."/>
            <person name="Copeland A."/>
            <person name="Barry K.W."/>
            <person name="Cichocki N."/>
            <person name="Veneault-Fourrey C."/>
            <person name="LaButti K."/>
            <person name="Lindquist E.A."/>
            <person name="Lipzen A."/>
            <person name="Lundell T."/>
            <person name="Morin E."/>
            <person name="Murat C."/>
            <person name="Riley R."/>
            <person name="Ohm R."/>
            <person name="Sun H."/>
            <person name="Tunlid A."/>
            <person name="Henrissat B."/>
            <person name="Grigoriev I.V."/>
            <person name="Hibbett D.S."/>
            <person name="Martin F."/>
        </authorList>
    </citation>
    <scope>NUCLEOTIDE SEQUENCE [LARGE SCALE GENOMIC DNA]</scope>
    <source>
        <strain evidence="2">Zn</strain>
    </source>
</reference>
<dbReference type="AlphaFoldDB" id="A0A0C3H7J7"/>
<organism evidence="1 2">
    <name type="scientific">Oidiodendron maius (strain Zn)</name>
    <dbReference type="NCBI Taxonomy" id="913774"/>
    <lineage>
        <taxon>Eukaryota</taxon>
        <taxon>Fungi</taxon>
        <taxon>Dikarya</taxon>
        <taxon>Ascomycota</taxon>
        <taxon>Pezizomycotina</taxon>
        <taxon>Leotiomycetes</taxon>
        <taxon>Leotiomycetes incertae sedis</taxon>
        <taxon>Myxotrichaceae</taxon>
        <taxon>Oidiodendron</taxon>
    </lineage>
</organism>
<gene>
    <name evidence="1" type="ORF">OIDMADRAFT_178208</name>
</gene>
<accession>A0A0C3H7J7</accession>
<dbReference type="EMBL" id="KN832873">
    <property type="protein sequence ID" value="KIN04151.1"/>
    <property type="molecule type" value="Genomic_DNA"/>
</dbReference>
<name>A0A0C3H7J7_OIDMZ</name>
<sequence>MAIYIGSGLWLTTGHQEQDGPSCRHFQQSWSFQHKWNRSSNVWLSGFWLELWRNMNGHLGVLLRASMYGNTAVRRVHIGKAPNKTPPVHAMAGFRQGERAGTLEDDDNGLRRGLFLTALSQAACPVIERRVGVGPLVENGYRGRRERVYGRP</sequence>
<dbReference type="HOGENOM" id="CLU_1722908_0_0_1"/>
<proteinExistence type="predicted"/>
<evidence type="ECO:0000313" key="1">
    <source>
        <dbReference type="EMBL" id="KIN04151.1"/>
    </source>
</evidence>
<dbReference type="InParanoid" id="A0A0C3H7J7"/>
<keyword evidence="2" id="KW-1185">Reference proteome</keyword>
<protein>
    <submittedName>
        <fullName evidence="1">Uncharacterized protein</fullName>
    </submittedName>
</protein>
<reference evidence="1 2" key="1">
    <citation type="submission" date="2014-04" db="EMBL/GenBank/DDBJ databases">
        <authorList>
            <consortium name="DOE Joint Genome Institute"/>
            <person name="Kuo A."/>
            <person name="Martino E."/>
            <person name="Perotto S."/>
            <person name="Kohler A."/>
            <person name="Nagy L.G."/>
            <person name="Floudas D."/>
            <person name="Copeland A."/>
            <person name="Barry K.W."/>
            <person name="Cichocki N."/>
            <person name="Veneault-Fourrey C."/>
            <person name="LaButti K."/>
            <person name="Lindquist E.A."/>
            <person name="Lipzen A."/>
            <person name="Lundell T."/>
            <person name="Morin E."/>
            <person name="Murat C."/>
            <person name="Sun H."/>
            <person name="Tunlid A."/>
            <person name="Henrissat B."/>
            <person name="Grigoriev I.V."/>
            <person name="Hibbett D.S."/>
            <person name="Martin F."/>
            <person name="Nordberg H.P."/>
            <person name="Cantor M.N."/>
            <person name="Hua S.X."/>
        </authorList>
    </citation>
    <scope>NUCLEOTIDE SEQUENCE [LARGE SCALE GENOMIC DNA]</scope>
    <source>
        <strain evidence="1 2">Zn</strain>
    </source>
</reference>